<dbReference type="GO" id="GO:0008097">
    <property type="term" value="F:5S rRNA binding"/>
    <property type="evidence" value="ECO:0007669"/>
    <property type="project" value="InterPro"/>
</dbReference>
<evidence type="ECO:0000259" key="7">
    <source>
        <dbReference type="Pfam" id="PF14693"/>
    </source>
</evidence>
<protein>
    <submittedName>
        <fullName evidence="8">Uncharacterized protein</fullName>
    </submittedName>
</protein>
<dbReference type="NCBIfam" id="TIGR00731">
    <property type="entry name" value="bL25_bact_ctc"/>
    <property type="match status" value="1"/>
</dbReference>
<keyword evidence="3" id="KW-0689">Ribosomal protein</keyword>
<evidence type="ECO:0000256" key="3">
    <source>
        <dbReference type="ARBA" id="ARBA00022980"/>
    </source>
</evidence>
<evidence type="ECO:0000256" key="5">
    <source>
        <dbReference type="SAM" id="MobiDB-lite"/>
    </source>
</evidence>
<dbReference type="Pfam" id="PF01386">
    <property type="entry name" value="Ribosomal_L25p"/>
    <property type="match status" value="1"/>
</dbReference>
<dbReference type="InterPro" id="IPR020056">
    <property type="entry name" value="Rbsml_bL25/Gln-tRNA_synth_N"/>
</dbReference>
<evidence type="ECO:0000259" key="6">
    <source>
        <dbReference type="Pfam" id="PF01386"/>
    </source>
</evidence>
<dbReference type="InterPro" id="IPR011035">
    <property type="entry name" value="Ribosomal_bL25/Gln-tRNA_synth"/>
</dbReference>
<dbReference type="InterPro" id="IPR029751">
    <property type="entry name" value="Ribosomal_L25_dom"/>
</dbReference>
<feature type="compositionally biased region" description="Acidic residues" evidence="5">
    <location>
        <begin position="185"/>
        <end position="209"/>
    </location>
</feature>
<dbReference type="GO" id="GO:0003735">
    <property type="term" value="F:structural constituent of ribosome"/>
    <property type="evidence" value="ECO:0007669"/>
    <property type="project" value="InterPro"/>
</dbReference>
<dbReference type="HAMAP" id="MF_01334">
    <property type="entry name" value="Ribosomal_bL25_CTC"/>
    <property type="match status" value="1"/>
</dbReference>
<feature type="region of interest" description="Disordered" evidence="5">
    <location>
        <begin position="182"/>
        <end position="226"/>
    </location>
</feature>
<dbReference type="GO" id="GO:0006412">
    <property type="term" value="P:translation"/>
    <property type="evidence" value="ECO:0007669"/>
    <property type="project" value="InterPro"/>
</dbReference>
<proteinExistence type="inferred from homology"/>
<name>A0A381VDW3_9ZZZZ</name>
<feature type="domain" description="Large ribosomal subunit protein bL25 L25" evidence="6">
    <location>
        <begin position="8"/>
        <end position="92"/>
    </location>
</feature>
<dbReference type="Pfam" id="PF14693">
    <property type="entry name" value="Ribosomal_TL5_C"/>
    <property type="match status" value="1"/>
</dbReference>
<dbReference type="PANTHER" id="PTHR33284:SF1">
    <property type="entry name" value="RIBOSOMAL PROTEIN L25_GLN-TRNA SYNTHETASE, ANTI-CODON-BINDING DOMAIN-CONTAINING PROTEIN"/>
    <property type="match status" value="1"/>
</dbReference>
<gene>
    <name evidence="8" type="ORF">METZ01_LOCUS90691</name>
</gene>
<evidence type="ECO:0000256" key="1">
    <source>
        <dbReference type="ARBA" id="ARBA00022730"/>
    </source>
</evidence>
<dbReference type="Gene3D" id="2.170.120.20">
    <property type="entry name" value="Ribosomal protein L25, beta domain"/>
    <property type="match status" value="1"/>
</dbReference>
<dbReference type="InterPro" id="IPR001021">
    <property type="entry name" value="Ribosomal_bL25_long"/>
</dbReference>
<accession>A0A381VDW3</accession>
<keyword evidence="4" id="KW-0687">Ribonucleoprotein</keyword>
<dbReference type="GO" id="GO:0022625">
    <property type="term" value="C:cytosolic large ribosomal subunit"/>
    <property type="evidence" value="ECO:0007669"/>
    <property type="project" value="TreeGrafter"/>
</dbReference>
<dbReference type="CDD" id="cd00495">
    <property type="entry name" value="Ribosomal_L25_TL5_CTC"/>
    <property type="match status" value="1"/>
</dbReference>
<dbReference type="InterPro" id="IPR020057">
    <property type="entry name" value="Ribosomal_bL25_b-dom"/>
</dbReference>
<keyword evidence="1" id="KW-0699">rRNA-binding</keyword>
<dbReference type="InterPro" id="IPR020930">
    <property type="entry name" value="Ribosomal_uL5_bac-type"/>
</dbReference>
<dbReference type="EMBL" id="UINC01008407">
    <property type="protein sequence ID" value="SVA37837.1"/>
    <property type="molecule type" value="Genomic_DNA"/>
</dbReference>
<dbReference type="InterPro" id="IPR037121">
    <property type="entry name" value="Ribosomal_bL25_C"/>
</dbReference>
<feature type="domain" description="Large ribosomal subunit protein bL25 beta" evidence="7">
    <location>
        <begin position="100"/>
        <end position="183"/>
    </location>
</feature>
<evidence type="ECO:0000256" key="2">
    <source>
        <dbReference type="ARBA" id="ARBA00022884"/>
    </source>
</evidence>
<dbReference type="SUPFAM" id="SSF50715">
    <property type="entry name" value="Ribosomal protein L25-like"/>
    <property type="match status" value="1"/>
</dbReference>
<sequence length="226" mass="25519">MTSSYYKLKVENRPITGKKHARELRNKGIIPGVLYYKGEEPIQIAVDKLIMYHAIHSGQRIYEIDVTGTTQYVMVKEIQYHPVTDALIHIDFMRVRRSEKINISVPLMLIGESLGVKEGGVLSQSLTQIEIECLPTDVPEQIELDVTDLEMNSSYSVADVKIKDEEITIISEQELNVVSIHPPVAEEEPMVEEELEDEEETEGEAEGGSEESKEENGSEDNQNQES</sequence>
<organism evidence="8">
    <name type="scientific">marine metagenome</name>
    <dbReference type="NCBI Taxonomy" id="408172"/>
    <lineage>
        <taxon>unclassified sequences</taxon>
        <taxon>metagenomes</taxon>
        <taxon>ecological metagenomes</taxon>
    </lineage>
</organism>
<keyword evidence="2" id="KW-0694">RNA-binding</keyword>
<dbReference type="PANTHER" id="PTHR33284">
    <property type="entry name" value="RIBOSOMAL PROTEIN L25/GLN-TRNA SYNTHETASE, ANTI-CODON-BINDING DOMAIN-CONTAINING PROTEIN"/>
    <property type="match status" value="1"/>
</dbReference>
<reference evidence="8" key="1">
    <citation type="submission" date="2018-05" db="EMBL/GenBank/DDBJ databases">
        <authorList>
            <person name="Lanie J.A."/>
            <person name="Ng W.-L."/>
            <person name="Kazmierczak K.M."/>
            <person name="Andrzejewski T.M."/>
            <person name="Davidsen T.M."/>
            <person name="Wayne K.J."/>
            <person name="Tettelin H."/>
            <person name="Glass J.I."/>
            <person name="Rusch D."/>
            <person name="Podicherti R."/>
            <person name="Tsui H.-C.T."/>
            <person name="Winkler M.E."/>
        </authorList>
    </citation>
    <scope>NUCLEOTIDE SEQUENCE</scope>
</reference>
<evidence type="ECO:0000313" key="8">
    <source>
        <dbReference type="EMBL" id="SVA37837.1"/>
    </source>
</evidence>
<dbReference type="Gene3D" id="2.40.240.10">
    <property type="entry name" value="Ribosomal Protein L25, Chain P"/>
    <property type="match status" value="1"/>
</dbReference>
<evidence type="ECO:0000256" key="4">
    <source>
        <dbReference type="ARBA" id="ARBA00023274"/>
    </source>
</evidence>
<dbReference type="AlphaFoldDB" id="A0A381VDW3"/>